<proteinExistence type="inferred from homology"/>
<dbReference type="InterPro" id="IPR001826">
    <property type="entry name" value="RHS"/>
</dbReference>
<dbReference type="AlphaFoldDB" id="A0A330GE27"/>
<evidence type="ECO:0000313" key="3">
    <source>
        <dbReference type="EMBL" id="RAZ68126.1"/>
    </source>
</evidence>
<dbReference type="Gene3D" id="2.180.10.10">
    <property type="entry name" value="RHS repeat-associated core"/>
    <property type="match status" value="1"/>
</dbReference>
<gene>
    <name evidence="3" type="ORF">DP202_10150</name>
</gene>
<dbReference type="InterPro" id="IPR022385">
    <property type="entry name" value="Rhs_assc_core"/>
</dbReference>
<sequence>MKKTELFHPGSWTPLAQTHHHARVHTPQVWWYGTDTTGAPVELTDAAGKTVWRAQRLAWGNLTDEAWLAEGADNCLRLPGQYEDRETGLFYNLHRYYDPRHGRYITPDPVGLAGGINLYAYVPDPLKYIDPLGLCKVDNARARQAQMLQDDVGYNISPKSWDQFPAIGRDGTFVTDKEGALKHFSNIQSGEITISKYLAATIEKDMGLYPGSLSDGFKIRKIDGISNMQPRSPLSGNDYFLGPGQHLPGGAPEMVINSVPTTTPVTIRVNAN</sequence>
<comment type="caution">
    <text evidence="3">The sequence shown here is derived from an EMBL/GenBank/DDBJ whole genome shotgun (WGS) entry which is preliminary data.</text>
</comment>
<dbReference type="PANTHER" id="PTHR32305:SF15">
    <property type="entry name" value="PROTEIN RHSA-RELATED"/>
    <property type="match status" value="1"/>
</dbReference>
<feature type="domain" description="RHS protein conserved region" evidence="2">
    <location>
        <begin position="31"/>
        <end position="65"/>
    </location>
</feature>
<comment type="similarity">
    <text evidence="1">Belongs to the RHS family.</text>
</comment>
<protein>
    <recommendedName>
        <fullName evidence="2">RHS protein conserved region domain-containing protein</fullName>
    </recommendedName>
</protein>
<dbReference type="EMBL" id="QMDH01000015">
    <property type="protein sequence ID" value="RAZ68126.1"/>
    <property type="molecule type" value="Genomic_DNA"/>
</dbReference>
<reference evidence="3 4" key="1">
    <citation type="submission" date="2018-06" db="EMBL/GenBank/DDBJ databases">
        <title>ACT-28, a chromosomally-encoded AmpC with carbapenemase activity from Enterobacter kobei.</title>
        <authorList>
            <person name="Jousset A.B."/>
            <person name="Oueslati S."/>
            <person name="Bernabeu S."/>
            <person name="Takissian J."/>
            <person name="Creton E."/>
            <person name="Vogel A."/>
            <person name="Cotellon G."/>
            <person name="Bonnin R.A."/>
            <person name="Dortet L."/>
            <person name="Naas T."/>
        </authorList>
    </citation>
    <scope>NUCLEOTIDE SEQUENCE [LARGE SCALE GENOMIC DNA]</scope>
    <source>
        <strain evidence="3 4">99B3</strain>
    </source>
</reference>
<dbReference type="Proteomes" id="UP000251576">
    <property type="component" value="Unassembled WGS sequence"/>
</dbReference>
<dbReference type="InterPro" id="IPR050708">
    <property type="entry name" value="T6SS_VgrG/RHS"/>
</dbReference>
<accession>A0A330GE27</accession>
<dbReference type="PANTHER" id="PTHR32305">
    <property type="match status" value="1"/>
</dbReference>
<organism evidence="3 4">
    <name type="scientific">Enterobacter cloacae</name>
    <dbReference type="NCBI Taxonomy" id="550"/>
    <lineage>
        <taxon>Bacteria</taxon>
        <taxon>Pseudomonadati</taxon>
        <taxon>Pseudomonadota</taxon>
        <taxon>Gammaproteobacteria</taxon>
        <taxon>Enterobacterales</taxon>
        <taxon>Enterobacteriaceae</taxon>
        <taxon>Enterobacter</taxon>
        <taxon>Enterobacter cloacae complex</taxon>
    </lineage>
</organism>
<dbReference type="PRINTS" id="PR00394">
    <property type="entry name" value="RHSPROTEIN"/>
</dbReference>
<evidence type="ECO:0000256" key="1">
    <source>
        <dbReference type="ARBA" id="ARBA00009455"/>
    </source>
</evidence>
<dbReference type="Pfam" id="PF03527">
    <property type="entry name" value="RHS"/>
    <property type="match status" value="1"/>
</dbReference>
<evidence type="ECO:0000313" key="4">
    <source>
        <dbReference type="Proteomes" id="UP000251576"/>
    </source>
</evidence>
<evidence type="ECO:0000259" key="2">
    <source>
        <dbReference type="Pfam" id="PF03527"/>
    </source>
</evidence>
<name>A0A330GE27_ENTCL</name>
<dbReference type="NCBIfam" id="TIGR03696">
    <property type="entry name" value="Rhs_assc_core"/>
    <property type="match status" value="1"/>
</dbReference>